<dbReference type="Proteomes" id="UP001630127">
    <property type="component" value="Unassembled WGS sequence"/>
</dbReference>
<dbReference type="Pfam" id="PF00319">
    <property type="entry name" value="SRF-TF"/>
    <property type="match status" value="1"/>
</dbReference>
<accession>A0ABD2ZS94</accession>
<feature type="domain" description="MADS-box" evidence="7">
    <location>
        <begin position="7"/>
        <end position="67"/>
    </location>
</feature>
<evidence type="ECO:0000256" key="1">
    <source>
        <dbReference type="ARBA" id="ARBA00004123"/>
    </source>
</evidence>
<dbReference type="SUPFAM" id="SSF55455">
    <property type="entry name" value="SRF-like"/>
    <property type="match status" value="1"/>
</dbReference>
<dbReference type="PANTHER" id="PTHR11945">
    <property type="entry name" value="MADS BOX PROTEIN"/>
    <property type="match status" value="1"/>
</dbReference>
<reference evidence="8 9" key="1">
    <citation type="submission" date="2024-11" db="EMBL/GenBank/DDBJ databases">
        <title>A near-complete genome assembly of Cinchona calisaya.</title>
        <authorList>
            <person name="Lian D.C."/>
            <person name="Zhao X.W."/>
            <person name="Wei L."/>
        </authorList>
    </citation>
    <scope>NUCLEOTIDE SEQUENCE [LARGE SCALE GENOMIC DNA]</scope>
    <source>
        <tissue evidence="8">Nenye</tissue>
    </source>
</reference>
<dbReference type="AlphaFoldDB" id="A0ABD2ZS94"/>
<evidence type="ECO:0000259" key="7">
    <source>
        <dbReference type="PROSITE" id="PS50066"/>
    </source>
</evidence>
<evidence type="ECO:0000256" key="2">
    <source>
        <dbReference type="ARBA" id="ARBA00023015"/>
    </source>
</evidence>
<feature type="coiled-coil region" evidence="6">
    <location>
        <begin position="97"/>
        <end position="167"/>
    </location>
</feature>
<evidence type="ECO:0000256" key="5">
    <source>
        <dbReference type="ARBA" id="ARBA00023242"/>
    </source>
</evidence>
<dbReference type="PROSITE" id="PS50066">
    <property type="entry name" value="MADS_BOX_2"/>
    <property type="match status" value="1"/>
</dbReference>
<dbReference type="InterPro" id="IPR036879">
    <property type="entry name" value="TF_MADSbox_sf"/>
</dbReference>
<protein>
    <recommendedName>
        <fullName evidence="7">MADS-box domain-containing protein</fullName>
    </recommendedName>
</protein>
<dbReference type="SMART" id="SM00432">
    <property type="entry name" value="MADS"/>
    <property type="match status" value="1"/>
</dbReference>
<keyword evidence="4" id="KW-0804">Transcription</keyword>
<dbReference type="PRINTS" id="PR00404">
    <property type="entry name" value="MADSDOMAIN"/>
</dbReference>
<organism evidence="8 9">
    <name type="scientific">Cinchona calisaya</name>
    <dbReference type="NCBI Taxonomy" id="153742"/>
    <lineage>
        <taxon>Eukaryota</taxon>
        <taxon>Viridiplantae</taxon>
        <taxon>Streptophyta</taxon>
        <taxon>Embryophyta</taxon>
        <taxon>Tracheophyta</taxon>
        <taxon>Spermatophyta</taxon>
        <taxon>Magnoliopsida</taxon>
        <taxon>eudicotyledons</taxon>
        <taxon>Gunneridae</taxon>
        <taxon>Pentapetalae</taxon>
        <taxon>asterids</taxon>
        <taxon>lamiids</taxon>
        <taxon>Gentianales</taxon>
        <taxon>Rubiaceae</taxon>
        <taxon>Cinchonoideae</taxon>
        <taxon>Cinchoneae</taxon>
        <taxon>Cinchona</taxon>
    </lineage>
</organism>
<evidence type="ECO:0000313" key="9">
    <source>
        <dbReference type="Proteomes" id="UP001630127"/>
    </source>
</evidence>
<evidence type="ECO:0000256" key="3">
    <source>
        <dbReference type="ARBA" id="ARBA00023125"/>
    </source>
</evidence>
<evidence type="ECO:0000313" key="8">
    <source>
        <dbReference type="EMBL" id="KAL3522291.1"/>
    </source>
</evidence>
<dbReference type="GO" id="GO:0003677">
    <property type="term" value="F:DNA binding"/>
    <property type="evidence" value="ECO:0007669"/>
    <property type="project" value="UniProtKB-KW"/>
</dbReference>
<keyword evidence="5" id="KW-0539">Nucleus</keyword>
<dbReference type="InterPro" id="IPR002100">
    <property type="entry name" value="TF_MADSbox"/>
</dbReference>
<proteinExistence type="predicted"/>
<gene>
    <name evidence="8" type="ORF">ACH5RR_015125</name>
</gene>
<evidence type="ECO:0000256" key="6">
    <source>
        <dbReference type="SAM" id="Coils"/>
    </source>
</evidence>
<sequence>MASKRTRGRQKIEMKKIEKEDDMYASFSKRRNGIFKKASEICTTCKTDIGVIIFSPTGKPHSFFHPTVDKVVNRFLKINQPTSYADRLVDALGQDRIDKLNHRLDELEAQKEIEEERAKKLDELGAPPHDMFDWLGMPIEQMDMEMVTNLQSTIANLLGQLEEHAKELKNGASSSHVPTRGF</sequence>
<comment type="caution">
    <text evidence="8">The sequence shown here is derived from an EMBL/GenBank/DDBJ whole genome shotgun (WGS) entry which is preliminary data.</text>
</comment>
<keyword evidence="3" id="KW-0238">DNA-binding</keyword>
<keyword evidence="9" id="KW-1185">Reference proteome</keyword>
<keyword evidence="6" id="KW-0175">Coiled coil</keyword>
<dbReference type="GO" id="GO:0005634">
    <property type="term" value="C:nucleus"/>
    <property type="evidence" value="ECO:0007669"/>
    <property type="project" value="UniProtKB-SubCell"/>
</dbReference>
<keyword evidence="2" id="KW-0805">Transcription regulation</keyword>
<evidence type="ECO:0000256" key="4">
    <source>
        <dbReference type="ARBA" id="ARBA00023163"/>
    </source>
</evidence>
<dbReference type="Gene3D" id="3.40.1810.10">
    <property type="entry name" value="Transcription factor, MADS-box"/>
    <property type="match status" value="1"/>
</dbReference>
<comment type="subcellular location">
    <subcellularLocation>
        <location evidence="1">Nucleus</location>
    </subcellularLocation>
</comment>
<dbReference type="EMBL" id="JBJUIK010000007">
    <property type="protein sequence ID" value="KAL3522291.1"/>
    <property type="molecule type" value="Genomic_DNA"/>
</dbReference>
<dbReference type="PANTHER" id="PTHR11945:SF772">
    <property type="entry name" value="AGAMOUS-LIKE MADS-BOX PROTEIN AGL62"/>
    <property type="match status" value="1"/>
</dbReference>
<name>A0ABD2ZS94_9GENT</name>